<feature type="region of interest" description="Disordered" evidence="1">
    <location>
        <begin position="362"/>
        <end position="386"/>
    </location>
</feature>
<evidence type="ECO:0000313" key="4">
    <source>
        <dbReference type="Proteomes" id="UP000295293"/>
    </source>
</evidence>
<accession>A0A4R6YVA3</accession>
<evidence type="ECO:0000256" key="1">
    <source>
        <dbReference type="SAM" id="MobiDB-lite"/>
    </source>
</evidence>
<organism evidence="3 4">
    <name type="scientific">Tahibacter aquaticus</name>
    <dbReference type="NCBI Taxonomy" id="520092"/>
    <lineage>
        <taxon>Bacteria</taxon>
        <taxon>Pseudomonadati</taxon>
        <taxon>Pseudomonadota</taxon>
        <taxon>Gammaproteobacteria</taxon>
        <taxon>Lysobacterales</taxon>
        <taxon>Rhodanobacteraceae</taxon>
        <taxon>Tahibacter</taxon>
    </lineage>
</organism>
<name>A0A4R6YVA3_9GAMM</name>
<dbReference type="Proteomes" id="UP000295293">
    <property type="component" value="Unassembled WGS sequence"/>
</dbReference>
<protein>
    <recommendedName>
        <fullName evidence="2">DUF2169 domain-containing protein</fullName>
    </recommendedName>
</protein>
<feature type="domain" description="DUF2169" evidence="2">
    <location>
        <begin position="27"/>
        <end position="328"/>
    </location>
</feature>
<proteinExistence type="predicted"/>
<evidence type="ECO:0000313" key="3">
    <source>
        <dbReference type="EMBL" id="TDR42419.1"/>
    </source>
</evidence>
<gene>
    <name evidence="3" type="ORF">DFR29_1082</name>
</gene>
<dbReference type="EMBL" id="SNZH01000008">
    <property type="protein sequence ID" value="TDR42419.1"/>
    <property type="molecule type" value="Genomic_DNA"/>
</dbReference>
<dbReference type="AlphaFoldDB" id="A0A4R6YVA3"/>
<dbReference type="RefSeq" id="WP_133819243.1">
    <property type="nucleotide sequence ID" value="NZ_SNZH01000008.1"/>
</dbReference>
<comment type="caution">
    <text evidence="3">The sequence shown here is derived from an EMBL/GenBank/DDBJ whole genome shotgun (WGS) entry which is preliminary data.</text>
</comment>
<reference evidence="3 4" key="1">
    <citation type="submission" date="2019-03" db="EMBL/GenBank/DDBJ databases">
        <title>Genomic Encyclopedia of Type Strains, Phase IV (KMG-IV): sequencing the most valuable type-strain genomes for metagenomic binning, comparative biology and taxonomic classification.</title>
        <authorList>
            <person name="Goeker M."/>
        </authorList>
    </citation>
    <scope>NUCLEOTIDE SEQUENCE [LARGE SCALE GENOMIC DNA]</scope>
    <source>
        <strain evidence="3 4">DSM 21667</strain>
    </source>
</reference>
<dbReference type="InterPro" id="IPR018683">
    <property type="entry name" value="DUF2169"/>
</dbReference>
<dbReference type="OrthoDB" id="237820at2"/>
<evidence type="ECO:0000259" key="2">
    <source>
        <dbReference type="Pfam" id="PF09937"/>
    </source>
</evidence>
<dbReference type="Pfam" id="PF09937">
    <property type="entry name" value="DUF2169"/>
    <property type="match status" value="1"/>
</dbReference>
<keyword evidence="4" id="KW-1185">Reference proteome</keyword>
<sequence length="386" mass="42492">MAELINHTAFPALLFDALDQNDAGFSVLAVRLSYDLNIRAEDGAAWLTFCKEQTPLCMADEHYAEPARSSVRTESDLSPYKPRLDVIVNGTAFAPGDKPEPAFGAAVRVYDRTTAVLVSGPRWWKRGVMGWSLTEPAPIALLDLRYELASGGLIEFGDKEFAAGFNNVGMGWYPAEFLREYKGDTLPAPQIESAEHRLRGISDALPATGFGFIGRGWRGRLEFGGTADAAWQEERHPLLPRDFRMDFWNGAPTVLQFPHPKPLSSVPIALQNFVPARDVPGQGIYLQVPVESVFALAGLASGVGLTRDLTLDTIVVDVNARRVYCTYRLALAEELDLMEVQLRYIAADDREHQRQLAARMNPDPATREFVPLPPSLMTQAAGPAHG</sequence>